<name>A0A401G4T7_9APHY</name>
<comment type="caution">
    <text evidence="2">The sequence shown here is derived from an EMBL/GenBank/DDBJ whole genome shotgun (WGS) entry which is preliminary data.</text>
</comment>
<organism evidence="2 3">
    <name type="scientific">Sparassis crispa</name>
    <dbReference type="NCBI Taxonomy" id="139825"/>
    <lineage>
        <taxon>Eukaryota</taxon>
        <taxon>Fungi</taxon>
        <taxon>Dikarya</taxon>
        <taxon>Basidiomycota</taxon>
        <taxon>Agaricomycotina</taxon>
        <taxon>Agaricomycetes</taxon>
        <taxon>Polyporales</taxon>
        <taxon>Sparassidaceae</taxon>
        <taxon>Sparassis</taxon>
    </lineage>
</organism>
<dbReference type="OrthoDB" id="3261851at2759"/>
<dbReference type="Proteomes" id="UP000287166">
    <property type="component" value="Unassembled WGS sequence"/>
</dbReference>
<evidence type="ECO:0000256" key="1">
    <source>
        <dbReference type="SAM" id="SignalP"/>
    </source>
</evidence>
<dbReference type="InParanoid" id="A0A401G4T7"/>
<proteinExistence type="predicted"/>
<feature type="signal peptide" evidence="1">
    <location>
        <begin position="1"/>
        <end position="25"/>
    </location>
</feature>
<feature type="chain" id="PRO_5019245390" evidence="1">
    <location>
        <begin position="26"/>
        <end position="188"/>
    </location>
</feature>
<dbReference type="EMBL" id="BFAD01000001">
    <property type="protein sequence ID" value="GBE77169.1"/>
    <property type="molecule type" value="Genomic_DNA"/>
</dbReference>
<dbReference type="STRING" id="139825.A0A401G4T7"/>
<sequence>MVSFKVNRHLLLLSLLLSSTIPARTQQTALVALPTFSTISNTSVMASSASPEWLQEHLTTLLNSPYIHFKNPGPLGLRMGPGPIDLFSTRFNNMFTKDATGVVAGNEVDKAGLKESILALQKKWNPDTATFSAQDTTEPGHPVTRFAWAQKNSGTQAEVTAAASVREEGGSPRIDTLTLDGDEALFTN</sequence>
<dbReference type="RefSeq" id="XP_027608082.1">
    <property type="nucleotide sequence ID" value="XM_027752281.1"/>
</dbReference>
<protein>
    <submittedName>
        <fullName evidence="2">Uncharacterized protein</fullName>
    </submittedName>
</protein>
<keyword evidence="1" id="KW-0732">Signal</keyword>
<accession>A0A401G4T7</accession>
<keyword evidence="3" id="KW-1185">Reference proteome</keyword>
<dbReference type="AlphaFoldDB" id="A0A401G4T7"/>
<dbReference type="GeneID" id="38774086"/>
<evidence type="ECO:0000313" key="2">
    <source>
        <dbReference type="EMBL" id="GBE77169.1"/>
    </source>
</evidence>
<reference evidence="2 3" key="1">
    <citation type="journal article" date="2018" name="Sci. Rep.">
        <title>Genome sequence of the cauliflower mushroom Sparassis crispa (Hanabiratake) and its association with beneficial usage.</title>
        <authorList>
            <person name="Kiyama R."/>
            <person name="Furutani Y."/>
            <person name="Kawaguchi K."/>
            <person name="Nakanishi T."/>
        </authorList>
    </citation>
    <scope>NUCLEOTIDE SEQUENCE [LARGE SCALE GENOMIC DNA]</scope>
</reference>
<gene>
    <name evidence="2" type="ORF">SCP_0100410</name>
</gene>
<evidence type="ECO:0000313" key="3">
    <source>
        <dbReference type="Proteomes" id="UP000287166"/>
    </source>
</evidence>